<dbReference type="EMBL" id="SWLG01000005">
    <property type="protein sequence ID" value="TLS37976.1"/>
    <property type="molecule type" value="Genomic_DNA"/>
</dbReference>
<evidence type="ECO:0000256" key="7">
    <source>
        <dbReference type="ARBA" id="ARBA00023136"/>
    </source>
</evidence>
<dbReference type="PANTHER" id="PTHR30269">
    <property type="entry name" value="TRANSMEMBRANE PROTEIN YFCA"/>
    <property type="match status" value="1"/>
</dbReference>
<comment type="subcellular location">
    <subcellularLocation>
        <location evidence="1 8">Cell membrane</location>
        <topology evidence="1 8">Multi-pass membrane protein</topology>
    </subcellularLocation>
</comment>
<feature type="transmembrane region" description="Helical" evidence="8">
    <location>
        <begin position="224"/>
        <end position="242"/>
    </location>
</feature>
<evidence type="ECO:0000256" key="1">
    <source>
        <dbReference type="ARBA" id="ARBA00004651"/>
    </source>
</evidence>
<feature type="transmembrane region" description="Helical" evidence="8">
    <location>
        <begin position="163"/>
        <end position="187"/>
    </location>
</feature>
<evidence type="ECO:0000313" key="9">
    <source>
        <dbReference type="EMBL" id="TLS37976.1"/>
    </source>
</evidence>
<keyword evidence="10" id="KW-1185">Reference proteome</keyword>
<gene>
    <name evidence="9" type="ORF">FCL54_07785</name>
</gene>
<reference evidence="9 10" key="1">
    <citation type="submission" date="2019-04" db="EMBL/GenBank/DDBJ databases">
        <title>Bacillus caeni sp. nov., a bacterium isolated from mangrove sediment.</title>
        <authorList>
            <person name="Huang H."/>
            <person name="Mo K."/>
            <person name="Hu Y."/>
        </authorList>
    </citation>
    <scope>NUCLEOTIDE SEQUENCE [LARGE SCALE GENOMIC DNA]</scope>
    <source>
        <strain evidence="9 10">HB172195</strain>
    </source>
</reference>
<keyword evidence="5 8" id="KW-0812">Transmembrane</keyword>
<proteinExistence type="inferred from homology"/>
<name>A0A5R9F6K2_9BACL</name>
<evidence type="ECO:0000256" key="8">
    <source>
        <dbReference type="RuleBase" id="RU363041"/>
    </source>
</evidence>
<keyword evidence="4 8" id="KW-1003">Cell membrane</keyword>
<dbReference type="OrthoDB" id="554695at2"/>
<dbReference type="Pfam" id="PF01925">
    <property type="entry name" value="TauE"/>
    <property type="match status" value="1"/>
</dbReference>
<evidence type="ECO:0000256" key="5">
    <source>
        <dbReference type="ARBA" id="ARBA00022692"/>
    </source>
</evidence>
<feature type="transmembrane region" description="Helical" evidence="8">
    <location>
        <begin position="43"/>
        <end position="61"/>
    </location>
</feature>
<evidence type="ECO:0000256" key="3">
    <source>
        <dbReference type="ARBA" id="ARBA00022448"/>
    </source>
</evidence>
<dbReference type="GO" id="GO:0005886">
    <property type="term" value="C:plasma membrane"/>
    <property type="evidence" value="ECO:0007669"/>
    <property type="project" value="UniProtKB-SubCell"/>
</dbReference>
<dbReference type="PANTHER" id="PTHR30269:SF0">
    <property type="entry name" value="MEMBRANE TRANSPORTER PROTEIN YFCA-RELATED"/>
    <property type="match status" value="1"/>
</dbReference>
<dbReference type="RefSeq" id="WP_138125584.1">
    <property type="nucleotide sequence ID" value="NZ_SWLG01000005.1"/>
</dbReference>
<feature type="transmembrane region" description="Helical" evidence="8">
    <location>
        <begin position="97"/>
        <end position="114"/>
    </location>
</feature>
<comment type="similarity">
    <text evidence="2 8">Belongs to the 4-toluene sulfonate uptake permease (TSUP) (TC 2.A.102) family.</text>
</comment>
<keyword evidence="3" id="KW-0813">Transport</keyword>
<dbReference type="AlphaFoldDB" id="A0A5R9F6K2"/>
<keyword evidence="7 8" id="KW-0472">Membrane</keyword>
<sequence>MISVLFLVGLFATMLGTLAGSGGLINFPAMLLLGVPVHSTIAANKFSNTLSSFSSFFTLFLQKKIPLRLALKTGPFSLIGGIGGGIFASHIEEQSMLIIAIFLLIGALIITFVKKEAVHSLSKREFPAKGLPFLTGIGWYDGMFGPGQATFQLHLFRHYNMDYLCSIALTRFNTFLSCIGAMVTYILSGHMVWSVAIPLALGSITGAQIGVRLAAKLSTIHVKWILRIITFTLVIQLTYRFFNQL</sequence>
<dbReference type="InterPro" id="IPR002781">
    <property type="entry name" value="TM_pro_TauE-like"/>
</dbReference>
<evidence type="ECO:0000313" key="10">
    <source>
        <dbReference type="Proteomes" id="UP000308230"/>
    </source>
</evidence>
<comment type="caution">
    <text evidence="9">The sequence shown here is derived from an EMBL/GenBank/DDBJ whole genome shotgun (WGS) entry which is preliminary data.</text>
</comment>
<feature type="transmembrane region" description="Helical" evidence="8">
    <location>
        <begin position="193"/>
        <end position="215"/>
    </location>
</feature>
<dbReference type="InterPro" id="IPR052017">
    <property type="entry name" value="TSUP"/>
</dbReference>
<evidence type="ECO:0000256" key="2">
    <source>
        <dbReference type="ARBA" id="ARBA00009142"/>
    </source>
</evidence>
<keyword evidence="6 8" id="KW-1133">Transmembrane helix</keyword>
<organism evidence="9 10">
    <name type="scientific">Exobacillus caeni</name>
    <dbReference type="NCBI Taxonomy" id="2574798"/>
    <lineage>
        <taxon>Bacteria</taxon>
        <taxon>Bacillati</taxon>
        <taxon>Bacillota</taxon>
        <taxon>Bacilli</taxon>
        <taxon>Bacillales</taxon>
        <taxon>Guptibacillaceae</taxon>
        <taxon>Exobacillus</taxon>
    </lineage>
</organism>
<accession>A0A5R9F6K2</accession>
<evidence type="ECO:0000256" key="6">
    <source>
        <dbReference type="ARBA" id="ARBA00022989"/>
    </source>
</evidence>
<evidence type="ECO:0000256" key="4">
    <source>
        <dbReference type="ARBA" id="ARBA00022475"/>
    </source>
</evidence>
<dbReference type="Proteomes" id="UP000308230">
    <property type="component" value="Unassembled WGS sequence"/>
</dbReference>
<protein>
    <recommendedName>
        <fullName evidence="8">Probable membrane transporter protein</fullName>
    </recommendedName>
</protein>
<feature type="transmembrane region" description="Helical" evidence="8">
    <location>
        <begin position="73"/>
        <end position="91"/>
    </location>
</feature>